<protein>
    <submittedName>
        <fullName evidence="1">Uncharacterized protein</fullName>
    </submittedName>
</protein>
<comment type="caution">
    <text evidence="1">The sequence shown here is derived from an EMBL/GenBank/DDBJ whole genome shotgun (WGS) entry which is preliminary data.</text>
</comment>
<proteinExistence type="predicted"/>
<dbReference type="AlphaFoldDB" id="A0A7J7NSW1"/>
<keyword evidence="2" id="KW-1185">Reference proteome</keyword>
<name>A0A7J7NSW1_9MAGN</name>
<dbReference type="Proteomes" id="UP000541444">
    <property type="component" value="Unassembled WGS sequence"/>
</dbReference>
<evidence type="ECO:0000313" key="2">
    <source>
        <dbReference type="Proteomes" id="UP000541444"/>
    </source>
</evidence>
<accession>A0A7J7NSW1</accession>
<sequence>MMVKKPCCTLSTDLLNLISQFMEMKKIEGSTMAFFSKAGILLKQSVTNHTSSSPSLFQAIQFMSSSKLFIGGHSYGTDDGTLRDAFATHG</sequence>
<dbReference type="EMBL" id="JACGCM010000601">
    <property type="protein sequence ID" value="KAF6170183.1"/>
    <property type="molecule type" value="Genomic_DNA"/>
</dbReference>
<organism evidence="1 2">
    <name type="scientific">Kingdonia uniflora</name>
    <dbReference type="NCBI Taxonomy" id="39325"/>
    <lineage>
        <taxon>Eukaryota</taxon>
        <taxon>Viridiplantae</taxon>
        <taxon>Streptophyta</taxon>
        <taxon>Embryophyta</taxon>
        <taxon>Tracheophyta</taxon>
        <taxon>Spermatophyta</taxon>
        <taxon>Magnoliopsida</taxon>
        <taxon>Ranunculales</taxon>
        <taxon>Circaeasteraceae</taxon>
        <taxon>Kingdonia</taxon>
    </lineage>
</organism>
<dbReference type="OrthoDB" id="439808at2759"/>
<reference evidence="1 2" key="1">
    <citation type="journal article" date="2020" name="IScience">
        <title>Genome Sequencing of the Endangered Kingdonia uniflora (Circaeasteraceae, Ranunculales) Reveals Potential Mechanisms of Evolutionary Specialization.</title>
        <authorList>
            <person name="Sun Y."/>
            <person name="Deng T."/>
            <person name="Zhang A."/>
            <person name="Moore M.J."/>
            <person name="Landis J.B."/>
            <person name="Lin N."/>
            <person name="Zhang H."/>
            <person name="Zhang X."/>
            <person name="Huang J."/>
            <person name="Zhang X."/>
            <person name="Sun H."/>
            <person name="Wang H."/>
        </authorList>
    </citation>
    <scope>NUCLEOTIDE SEQUENCE [LARGE SCALE GENOMIC DNA]</scope>
    <source>
        <strain evidence="1">TB1705</strain>
        <tissue evidence="1">Leaf</tissue>
    </source>
</reference>
<evidence type="ECO:0000313" key="1">
    <source>
        <dbReference type="EMBL" id="KAF6170183.1"/>
    </source>
</evidence>
<gene>
    <name evidence="1" type="ORF">GIB67_038716</name>
</gene>